<evidence type="ECO:0008006" key="3">
    <source>
        <dbReference type="Google" id="ProtNLM"/>
    </source>
</evidence>
<evidence type="ECO:0000313" key="2">
    <source>
        <dbReference type="Proteomes" id="UP000179241"/>
    </source>
</evidence>
<dbReference type="EMBL" id="MGHU01000008">
    <property type="protein sequence ID" value="OGM77979.1"/>
    <property type="molecule type" value="Genomic_DNA"/>
</dbReference>
<proteinExistence type="predicted"/>
<dbReference type="AlphaFoldDB" id="A0A1F8CQ93"/>
<evidence type="ECO:0000313" key="1">
    <source>
        <dbReference type="EMBL" id="OGM77979.1"/>
    </source>
</evidence>
<protein>
    <recommendedName>
        <fullName evidence="3">Nudix hydrolase domain-containing protein</fullName>
    </recommendedName>
</protein>
<dbReference type="Proteomes" id="UP000179241">
    <property type="component" value="Unassembled WGS sequence"/>
</dbReference>
<organism evidence="1 2">
    <name type="scientific">Candidatus Woesebacteria bacterium RIFOXYA1_FULL_43_9</name>
    <dbReference type="NCBI Taxonomy" id="1802534"/>
    <lineage>
        <taxon>Bacteria</taxon>
        <taxon>Candidatus Woeseibacteriota</taxon>
    </lineage>
</organism>
<comment type="caution">
    <text evidence="1">The sequence shown here is derived from an EMBL/GenBank/DDBJ whole genome shotgun (WGS) entry which is preliminary data.</text>
</comment>
<dbReference type="Gene3D" id="3.90.79.10">
    <property type="entry name" value="Nucleoside Triphosphate Pyrophosphohydrolase"/>
    <property type="match status" value="1"/>
</dbReference>
<accession>A0A1F8CQ93</accession>
<reference evidence="1 2" key="1">
    <citation type="journal article" date="2016" name="Nat. Commun.">
        <title>Thousands of microbial genomes shed light on interconnected biogeochemical processes in an aquifer system.</title>
        <authorList>
            <person name="Anantharaman K."/>
            <person name="Brown C.T."/>
            <person name="Hug L.A."/>
            <person name="Sharon I."/>
            <person name="Castelle C.J."/>
            <person name="Probst A.J."/>
            <person name="Thomas B.C."/>
            <person name="Singh A."/>
            <person name="Wilkins M.J."/>
            <person name="Karaoz U."/>
            <person name="Brodie E.L."/>
            <person name="Williams K.H."/>
            <person name="Hubbard S.S."/>
            <person name="Banfield J.F."/>
        </authorList>
    </citation>
    <scope>NUCLEOTIDE SEQUENCE [LARGE SCALE GENOMIC DNA]</scope>
</reference>
<gene>
    <name evidence="1" type="ORF">A2188_02565</name>
</gene>
<sequence length="199" mass="22961">MDKMDEMVLSIKRDELFGGKLWRGIETKRIDKILEVVAKKGVFRRRGDVENDQSVKQIIPYVIFQNKDRYFLMQRKEKGSLGEDRLAQLYSLGIGGHLRESDIDRTSDVVKWAAREFAEEVEYLDGLSYEVVGILNDDTNPVGEVHLGIVMLAKGKSENIKIRDEHKMGKLVSLEVMKKDYQLMETWTQIVFDYLSGAK</sequence>
<name>A0A1F8CQ93_9BACT</name>